<feature type="transmembrane region" description="Helical" evidence="1">
    <location>
        <begin position="20"/>
        <end position="39"/>
    </location>
</feature>
<reference evidence="2 3" key="1">
    <citation type="journal article" date="2014" name="PLoS Genet.">
        <title>Phylogenetically driven sequencing of extremely halophilic archaea reveals strategies for static and dynamic osmo-response.</title>
        <authorList>
            <person name="Becker E.A."/>
            <person name="Seitzer P.M."/>
            <person name="Tritt A."/>
            <person name="Larsen D."/>
            <person name="Krusor M."/>
            <person name="Yao A.I."/>
            <person name="Wu D."/>
            <person name="Madern D."/>
            <person name="Eisen J.A."/>
            <person name="Darling A.E."/>
            <person name="Facciotti M.T."/>
        </authorList>
    </citation>
    <scope>NUCLEOTIDE SEQUENCE [LARGE SCALE GENOMIC DNA]</scope>
    <source>
        <strain evidence="2 3">JCM 14624</strain>
    </source>
</reference>
<feature type="transmembrane region" description="Helical" evidence="1">
    <location>
        <begin position="78"/>
        <end position="94"/>
    </location>
</feature>
<evidence type="ECO:0000256" key="1">
    <source>
        <dbReference type="SAM" id="Phobius"/>
    </source>
</evidence>
<keyword evidence="1" id="KW-0812">Transmembrane</keyword>
<organism evidence="2 3">
    <name type="scientific">Halovivax asiaticus JCM 14624</name>
    <dbReference type="NCBI Taxonomy" id="1227490"/>
    <lineage>
        <taxon>Archaea</taxon>
        <taxon>Methanobacteriati</taxon>
        <taxon>Methanobacteriota</taxon>
        <taxon>Stenosarchaea group</taxon>
        <taxon>Halobacteria</taxon>
        <taxon>Halobacteriales</taxon>
        <taxon>Natrialbaceae</taxon>
        <taxon>Halovivax</taxon>
    </lineage>
</organism>
<accession>M0BJ40</accession>
<dbReference type="EMBL" id="AOIQ01000014">
    <property type="protein sequence ID" value="ELZ10911.1"/>
    <property type="molecule type" value="Genomic_DNA"/>
</dbReference>
<keyword evidence="1" id="KW-1133">Transmembrane helix</keyword>
<evidence type="ECO:0000313" key="3">
    <source>
        <dbReference type="Proteomes" id="UP000011560"/>
    </source>
</evidence>
<name>M0BJ40_9EURY</name>
<keyword evidence="3" id="KW-1185">Reference proteome</keyword>
<dbReference type="Proteomes" id="UP000011560">
    <property type="component" value="Unassembled WGS sequence"/>
</dbReference>
<dbReference type="AlphaFoldDB" id="M0BJ40"/>
<evidence type="ECO:0000313" key="2">
    <source>
        <dbReference type="EMBL" id="ELZ10911.1"/>
    </source>
</evidence>
<feature type="transmembrane region" description="Helical" evidence="1">
    <location>
        <begin position="106"/>
        <end position="125"/>
    </location>
</feature>
<sequence>MTTRLGRSVGRMADEDRRVATLLGLATVPITVALSWSAVTDPSVVLGGSISGGPLVLAGLIAGYYYSDRPTSSRQAGLQVGLVGSLATVVVYLANTATTVDSEPGWLGGVSVLLTPVAIGIASGLPPWSVPSARWQATGCTRRWLENVETGQRGSGDAWRRRSPLGQLLSRSTQSAIARSRAVTYSARS</sequence>
<feature type="transmembrane region" description="Helical" evidence="1">
    <location>
        <begin position="45"/>
        <end position="66"/>
    </location>
</feature>
<proteinExistence type="predicted"/>
<comment type="caution">
    <text evidence="2">The sequence shown here is derived from an EMBL/GenBank/DDBJ whole genome shotgun (WGS) entry which is preliminary data.</text>
</comment>
<protein>
    <submittedName>
        <fullName evidence="2">Uncharacterized protein</fullName>
    </submittedName>
</protein>
<keyword evidence="1" id="KW-0472">Membrane</keyword>
<gene>
    <name evidence="2" type="ORF">C479_08868</name>
</gene>